<dbReference type="PRINTS" id="PR00385">
    <property type="entry name" value="P450"/>
</dbReference>
<evidence type="ECO:0000256" key="9">
    <source>
        <dbReference type="ARBA" id="ARBA00023136"/>
    </source>
</evidence>
<keyword evidence="10 11" id="KW-0349">Heme</keyword>
<evidence type="ECO:0000256" key="11">
    <source>
        <dbReference type="RuleBase" id="RU000461"/>
    </source>
</evidence>
<dbReference type="InterPro" id="IPR017972">
    <property type="entry name" value="Cyt_P450_CS"/>
</dbReference>
<evidence type="ECO:0000256" key="4">
    <source>
        <dbReference type="ARBA" id="ARBA00022723"/>
    </source>
</evidence>
<evidence type="ECO:0000256" key="5">
    <source>
        <dbReference type="ARBA" id="ARBA00022955"/>
    </source>
</evidence>
<dbReference type="GO" id="GO:0020037">
    <property type="term" value="F:heme binding"/>
    <property type="evidence" value="ECO:0007669"/>
    <property type="project" value="InterPro"/>
</dbReference>
<keyword evidence="5" id="KW-0752">Steroid biosynthesis</keyword>
<keyword evidence="5" id="KW-0443">Lipid metabolism</keyword>
<proteinExistence type="inferred from homology"/>
<evidence type="ECO:0000256" key="7">
    <source>
        <dbReference type="ARBA" id="ARBA00023002"/>
    </source>
</evidence>
<accession>A0AAQ3Q2A8</accession>
<comment type="similarity">
    <text evidence="2 11">Belongs to the cytochrome P450 family.</text>
</comment>
<dbReference type="GO" id="GO:0005506">
    <property type="term" value="F:iron ion binding"/>
    <property type="evidence" value="ECO:0007669"/>
    <property type="project" value="InterPro"/>
</dbReference>
<keyword evidence="14" id="KW-1185">Reference proteome</keyword>
<dbReference type="AlphaFoldDB" id="A0AAQ3Q2A8"/>
<protein>
    <submittedName>
        <fullName evidence="13">Cytochrome P450</fullName>
    </submittedName>
</protein>
<keyword evidence="4 10" id="KW-0479">Metal-binding</keyword>
<dbReference type="Gene3D" id="1.10.630.10">
    <property type="entry name" value="Cytochrome P450"/>
    <property type="match status" value="1"/>
</dbReference>
<dbReference type="CDD" id="cd11043">
    <property type="entry name" value="CYP90-like"/>
    <property type="match status" value="1"/>
</dbReference>
<evidence type="ECO:0000256" key="3">
    <source>
        <dbReference type="ARBA" id="ARBA00022692"/>
    </source>
</evidence>
<name>A0AAQ3Q2A8_9LILI</name>
<keyword evidence="11" id="KW-0503">Monooxygenase</keyword>
<dbReference type="GO" id="GO:0016705">
    <property type="term" value="F:oxidoreductase activity, acting on paired donors, with incorporation or reduction of molecular oxygen"/>
    <property type="evidence" value="ECO:0007669"/>
    <property type="project" value="InterPro"/>
</dbReference>
<dbReference type="PANTHER" id="PTHR24286">
    <property type="entry name" value="CYTOCHROME P450 26"/>
    <property type="match status" value="1"/>
</dbReference>
<evidence type="ECO:0000256" key="2">
    <source>
        <dbReference type="ARBA" id="ARBA00010617"/>
    </source>
</evidence>
<evidence type="ECO:0000256" key="6">
    <source>
        <dbReference type="ARBA" id="ARBA00022989"/>
    </source>
</evidence>
<dbReference type="GO" id="GO:0016020">
    <property type="term" value="C:membrane"/>
    <property type="evidence" value="ECO:0007669"/>
    <property type="project" value="UniProtKB-SubCell"/>
</dbReference>
<dbReference type="EMBL" id="CP136890">
    <property type="protein sequence ID" value="WOK93880.1"/>
    <property type="molecule type" value="Genomic_DNA"/>
</dbReference>
<keyword evidence="9 12" id="KW-0472">Membrane</keyword>
<feature type="binding site" description="axial binding residue" evidence="10">
    <location>
        <position position="426"/>
    </location>
    <ligand>
        <name>heme</name>
        <dbReference type="ChEBI" id="CHEBI:30413"/>
    </ligand>
    <ligandPart>
        <name>Fe</name>
        <dbReference type="ChEBI" id="CHEBI:18248"/>
    </ligandPart>
</feature>
<evidence type="ECO:0000313" key="14">
    <source>
        <dbReference type="Proteomes" id="UP001327560"/>
    </source>
</evidence>
<dbReference type="InterPro" id="IPR001128">
    <property type="entry name" value="Cyt_P450"/>
</dbReference>
<reference evidence="13 14" key="1">
    <citation type="submission" date="2023-10" db="EMBL/GenBank/DDBJ databases">
        <title>Chromosome-scale genome assembly provides insights into flower coloration mechanisms of Canna indica.</title>
        <authorList>
            <person name="Li C."/>
        </authorList>
    </citation>
    <scope>NUCLEOTIDE SEQUENCE [LARGE SCALE GENOMIC DNA]</scope>
    <source>
        <tissue evidence="13">Flower</tissue>
    </source>
</reference>
<feature type="transmembrane region" description="Helical" evidence="12">
    <location>
        <begin position="6"/>
        <end position="23"/>
    </location>
</feature>
<dbReference type="PANTHER" id="PTHR24286:SF194">
    <property type="entry name" value="STEROID (22S)-HYDROXYLASE"/>
    <property type="match status" value="1"/>
</dbReference>
<dbReference type="Proteomes" id="UP001327560">
    <property type="component" value="Chromosome 1"/>
</dbReference>
<dbReference type="InterPro" id="IPR002401">
    <property type="entry name" value="Cyt_P450_E_grp-I"/>
</dbReference>
<comment type="subcellular location">
    <subcellularLocation>
        <location evidence="1">Membrane</location>
        <topology evidence="1">Single-pass membrane protein</topology>
    </subcellularLocation>
</comment>
<organism evidence="13 14">
    <name type="scientific">Canna indica</name>
    <name type="common">Indian-shot</name>
    <dbReference type="NCBI Taxonomy" id="4628"/>
    <lineage>
        <taxon>Eukaryota</taxon>
        <taxon>Viridiplantae</taxon>
        <taxon>Streptophyta</taxon>
        <taxon>Embryophyta</taxon>
        <taxon>Tracheophyta</taxon>
        <taxon>Spermatophyta</taxon>
        <taxon>Magnoliopsida</taxon>
        <taxon>Liliopsida</taxon>
        <taxon>Zingiberales</taxon>
        <taxon>Cannaceae</taxon>
        <taxon>Canna</taxon>
    </lineage>
</organism>
<keyword evidence="5" id="KW-0444">Lipid biosynthesis</keyword>
<dbReference type="GO" id="GO:0010268">
    <property type="term" value="P:brassinosteroid homeostasis"/>
    <property type="evidence" value="ECO:0007669"/>
    <property type="project" value="TreeGrafter"/>
</dbReference>
<dbReference type="Pfam" id="PF00067">
    <property type="entry name" value="p450"/>
    <property type="match status" value="1"/>
</dbReference>
<dbReference type="GO" id="GO:0004497">
    <property type="term" value="F:monooxygenase activity"/>
    <property type="evidence" value="ECO:0007669"/>
    <property type="project" value="UniProtKB-KW"/>
</dbReference>
<dbReference type="SUPFAM" id="SSF48264">
    <property type="entry name" value="Cytochrome P450"/>
    <property type="match status" value="1"/>
</dbReference>
<dbReference type="PROSITE" id="PS00086">
    <property type="entry name" value="CYTOCHROME_P450"/>
    <property type="match status" value="1"/>
</dbReference>
<keyword evidence="3 12" id="KW-0812">Transmembrane</keyword>
<evidence type="ECO:0000313" key="13">
    <source>
        <dbReference type="EMBL" id="WOK93880.1"/>
    </source>
</evidence>
<dbReference type="InterPro" id="IPR036396">
    <property type="entry name" value="Cyt_P450_sf"/>
</dbReference>
<keyword evidence="7 11" id="KW-0560">Oxidoreductase</keyword>
<evidence type="ECO:0000256" key="8">
    <source>
        <dbReference type="ARBA" id="ARBA00023004"/>
    </source>
</evidence>
<evidence type="ECO:0000256" key="12">
    <source>
        <dbReference type="SAM" id="Phobius"/>
    </source>
</evidence>
<dbReference type="PRINTS" id="PR00463">
    <property type="entry name" value="EP450I"/>
</dbReference>
<keyword evidence="8 10" id="KW-0408">Iron</keyword>
<sequence length="478" mass="54621">MSSLGLVVLIPTTILFLILFHSFRRYAKKKDHNIPPGDMGWPLVGETFSFMKPHLSTTVGGFMEQHTTRFGKIFLSNLFGAPTVISAEPELNRFLFKNDTRLFEPGWPRSFADIVGRSSISFLVGDAHKHMRSIILDFLSAERIRTFFLQDMDYLASILLGSWTEGSVISSLDEATKFSFYIMVKNILSIGPEDPQIEWLRGEFNTFTKGLISFPLKIPGMAYWRGLQSRRNLLELLNQEITKRTKEGDNTNERTKKDDFLGWVIKNTDYSLEKIGDLMLHTLFAAHDTTSRAISLMIYFLDSSPEIIAHLREEHVGVLNSRRQNEESNLTFEDYKSMEFTQCVINETLRLGNIVSHIQRKVSADVHYKGYLILKGYNIAAHLSAVHLDPSLFEDPHHFNPWRWLCSSGVKKTNDFMPFGGGARHCPGSEIARLEMAVFLHHLILKHDWVVAEPDHPICVPYVDFAKGLPIKVRAFIL</sequence>
<evidence type="ECO:0000256" key="10">
    <source>
        <dbReference type="PIRSR" id="PIRSR602401-1"/>
    </source>
</evidence>
<comment type="cofactor">
    <cofactor evidence="10">
        <name>heme</name>
        <dbReference type="ChEBI" id="CHEBI:30413"/>
    </cofactor>
</comment>
<dbReference type="GO" id="GO:0016132">
    <property type="term" value="P:brassinosteroid biosynthetic process"/>
    <property type="evidence" value="ECO:0007669"/>
    <property type="project" value="TreeGrafter"/>
</dbReference>
<keyword evidence="6 12" id="KW-1133">Transmembrane helix</keyword>
<evidence type="ECO:0000256" key="1">
    <source>
        <dbReference type="ARBA" id="ARBA00004167"/>
    </source>
</evidence>
<dbReference type="GO" id="GO:0016125">
    <property type="term" value="P:sterol metabolic process"/>
    <property type="evidence" value="ECO:0007669"/>
    <property type="project" value="TreeGrafter"/>
</dbReference>
<gene>
    <name evidence="13" type="ORF">Cni_G02581</name>
</gene>